<sequence>MKYIKLFMLMAAVTFFAACSSDDDSWNSASDVTVGMAQTEMTVNEGKGLFNVPIEVKGETNGNVFVTVELKEVGANPAKEDVNYYVTDKTISISDGVGNVEIETVDDDDINDPRTFQVTIVDAKGAKISENASTTITLKDNDSEFYSKLQGKWTLSGVDRSGKPISWNVTITGASDESEADFNKKLYVGGFAGESTCQAELSYYFDKETKKGRLVFEGMGEYAMGAYNFGGDLGPCYVLPFNFKDGKLTEDPIEGAWSDDMKTITFDEGMMAGALYSYPDVKPTGAAFFFVGNMKLTR</sequence>
<name>A0AAP3BCX7_9BACT</name>
<protein>
    <recommendedName>
        <fullName evidence="4">Calx-beta domain-containing protein</fullName>
    </recommendedName>
</protein>
<dbReference type="AlphaFoldDB" id="A0AAP3BCX7"/>
<gene>
    <name evidence="2" type="ORF">ONT16_10715</name>
</gene>
<proteinExistence type="predicted"/>
<accession>A0AAP3BCX7</accession>
<dbReference type="Gene3D" id="2.60.40.2030">
    <property type="match status" value="1"/>
</dbReference>
<feature type="chain" id="PRO_5042961033" description="Calx-beta domain-containing protein" evidence="1">
    <location>
        <begin position="18"/>
        <end position="298"/>
    </location>
</feature>
<dbReference type="RefSeq" id="WP_264966398.1">
    <property type="nucleotide sequence ID" value="NZ_JAPDVK010000003.1"/>
</dbReference>
<evidence type="ECO:0000313" key="3">
    <source>
        <dbReference type="Proteomes" id="UP001209344"/>
    </source>
</evidence>
<dbReference type="PROSITE" id="PS51257">
    <property type="entry name" value="PROKAR_LIPOPROTEIN"/>
    <property type="match status" value="1"/>
</dbReference>
<evidence type="ECO:0008006" key="4">
    <source>
        <dbReference type="Google" id="ProtNLM"/>
    </source>
</evidence>
<reference evidence="2" key="1">
    <citation type="submission" date="2022-11" db="EMBL/GenBank/DDBJ databases">
        <title>Genomic repertoires linked with pathogenic potency of arthritogenic Prevotella copri isolated from the gut of rheumatoid arthritis patients.</title>
        <authorList>
            <person name="Nii T."/>
            <person name="Maeda Y."/>
            <person name="Motooka D."/>
            <person name="Naito M."/>
            <person name="Matsumoto Y."/>
            <person name="Ogawa T."/>
            <person name="Oguro-Igashira E."/>
            <person name="Kishikawa T."/>
            <person name="Yamashita M."/>
            <person name="Koizumi S."/>
            <person name="Kurakawa T."/>
            <person name="Okumura R."/>
            <person name="Kayama H."/>
            <person name="Murakami M."/>
            <person name="Sakaguchi T."/>
            <person name="Das B."/>
            <person name="Nakamura S."/>
            <person name="Okada Y."/>
            <person name="Kumanogoh A."/>
            <person name="Takeda K."/>
        </authorList>
    </citation>
    <scope>NUCLEOTIDE SEQUENCE</scope>
    <source>
        <strain evidence="2">F3-75</strain>
    </source>
</reference>
<dbReference type="Proteomes" id="UP001209344">
    <property type="component" value="Unassembled WGS sequence"/>
</dbReference>
<dbReference type="EMBL" id="JAPDVK010000003">
    <property type="protein sequence ID" value="MCW4128713.1"/>
    <property type="molecule type" value="Genomic_DNA"/>
</dbReference>
<evidence type="ECO:0000313" key="2">
    <source>
        <dbReference type="EMBL" id="MCW4128713.1"/>
    </source>
</evidence>
<keyword evidence="1" id="KW-0732">Signal</keyword>
<feature type="signal peptide" evidence="1">
    <location>
        <begin position="1"/>
        <end position="17"/>
    </location>
</feature>
<dbReference type="SUPFAM" id="SSF141072">
    <property type="entry name" value="CalX-like"/>
    <property type="match status" value="1"/>
</dbReference>
<dbReference type="InterPro" id="IPR038081">
    <property type="entry name" value="CalX-like_sf"/>
</dbReference>
<evidence type="ECO:0000256" key="1">
    <source>
        <dbReference type="SAM" id="SignalP"/>
    </source>
</evidence>
<comment type="caution">
    <text evidence="2">The sequence shown here is derived from an EMBL/GenBank/DDBJ whole genome shotgun (WGS) entry which is preliminary data.</text>
</comment>
<organism evidence="2 3">
    <name type="scientific">Segatella copri</name>
    <dbReference type="NCBI Taxonomy" id="165179"/>
    <lineage>
        <taxon>Bacteria</taxon>
        <taxon>Pseudomonadati</taxon>
        <taxon>Bacteroidota</taxon>
        <taxon>Bacteroidia</taxon>
        <taxon>Bacteroidales</taxon>
        <taxon>Prevotellaceae</taxon>
        <taxon>Segatella</taxon>
    </lineage>
</organism>